<dbReference type="GO" id="GO:0000164">
    <property type="term" value="C:protein phosphatase type 1 complex"/>
    <property type="evidence" value="ECO:0007669"/>
    <property type="project" value="TreeGrafter"/>
</dbReference>
<dbReference type="GO" id="GO:0008157">
    <property type="term" value="F:protein phosphatase 1 binding"/>
    <property type="evidence" value="ECO:0007669"/>
    <property type="project" value="TreeGrafter"/>
</dbReference>
<dbReference type="Proteomes" id="UP001046870">
    <property type="component" value="Chromosome 6"/>
</dbReference>
<dbReference type="AlphaFoldDB" id="A0A9D3Q355"/>
<sequence length="336" mass="36245">MSCAKVLHAFGGHAMPQAAMPMDLAARLCLPPSPDLCHLLGVSTLRPRKYRMAVRIPRHTPQKLPARVSAQPALLSWAESQSASGDSSSKKKRVVFADAKGLALTAVRFFSDAEDPPSPASEASVRLPGVRGAGQAGGEGCSPARRRRQPPGDPLSFRGRQKDGPLLLEHCSVTERALSGTVRVRSAGAERAVLVRATFDSRHRDVPCTPLPQRPGPADPELFTFNIPLPENLDPRECLEFCISFRPGGQSAPLWEGSKGQNYRIHVCPDLDPAVASTHASLRSLTLPARRKGLWEGLPRSTGHRLDYPSSPLSPQSSDIFVMPSRGSSETPASPW</sequence>
<comment type="caution">
    <text evidence="3">The sequence shown here is derived from an EMBL/GenBank/DDBJ whole genome shotgun (WGS) entry which is preliminary data.</text>
</comment>
<name>A0A9D3Q355_MEGAT</name>
<dbReference type="PANTHER" id="PTHR12307">
    <property type="entry name" value="PROTEIN PHOSPHATASE 1 REGULATORY SUBUNIT"/>
    <property type="match status" value="1"/>
</dbReference>
<feature type="compositionally biased region" description="Polar residues" evidence="1">
    <location>
        <begin position="326"/>
        <end position="336"/>
    </location>
</feature>
<dbReference type="InterPro" id="IPR005036">
    <property type="entry name" value="CBM21_dom"/>
</dbReference>
<feature type="region of interest" description="Disordered" evidence="1">
    <location>
        <begin position="298"/>
        <end position="336"/>
    </location>
</feature>
<accession>A0A9D3Q355</accession>
<dbReference type="OrthoDB" id="1881at2759"/>
<organism evidence="3 4">
    <name type="scientific">Megalops atlanticus</name>
    <name type="common">Tarpon</name>
    <name type="synonym">Clupea gigantea</name>
    <dbReference type="NCBI Taxonomy" id="7932"/>
    <lineage>
        <taxon>Eukaryota</taxon>
        <taxon>Metazoa</taxon>
        <taxon>Chordata</taxon>
        <taxon>Craniata</taxon>
        <taxon>Vertebrata</taxon>
        <taxon>Euteleostomi</taxon>
        <taxon>Actinopterygii</taxon>
        <taxon>Neopterygii</taxon>
        <taxon>Teleostei</taxon>
        <taxon>Elopiformes</taxon>
        <taxon>Megalopidae</taxon>
        <taxon>Megalops</taxon>
    </lineage>
</organism>
<gene>
    <name evidence="3" type="ORF">MATL_G00082000</name>
</gene>
<evidence type="ECO:0000313" key="3">
    <source>
        <dbReference type="EMBL" id="KAG7476354.1"/>
    </source>
</evidence>
<evidence type="ECO:0000313" key="4">
    <source>
        <dbReference type="Proteomes" id="UP001046870"/>
    </source>
</evidence>
<reference evidence="3" key="1">
    <citation type="submission" date="2021-01" db="EMBL/GenBank/DDBJ databases">
        <authorList>
            <person name="Zahm M."/>
            <person name="Roques C."/>
            <person name="Cabau C."/>
            <person name="Klopp C."/>
            <person name="Donnadieu C."/>
            <person name="Jouanno E."/>
            <person name="Lampietro C."/>
            <person name="Louis A."/>
            <person name="Herpin A."/>
            <person name="Echchiki A."/>
            <person name="Berthelot C."/>
            <person name="Parey E."/>
            <person name="Roest-Crollius H."/>
            <person name="Braasch I."/>
            <person name="Postlethwait J."/>
            <person name="Bobe J."/>
            <person name="Montfort J."/>
            <person name="Bouchez O."/>
            <person name="Begum T."/>
            <person name="Mejri S."/>
            <person name="Adams A."/>
            <person name="Chen W.-J."/>
            <person name="Guiguen Y."/>
        </authorList>
    </citation>
    <scope>NUCLEOTIDE SEQUENCE</scope>
    <source>
        <strain evidence="3">YG-15Mar2019-1</strain>
        <tissue evidence="3">Brain</tissue>
    </source>
</reference>
<evidence type="ECO:0000256" key="1">
    <source>
        <dbReference type="SAM" id="MobiDB-lite"/>
    </source>
</evidence>
<dbReference type="GO" id="GO:2001069">
    <property type="term" value="F:glycogen binding"/>
    <property type="evidence" value="ECO:0007669"/>
    <property type="project" value="TreeGrafter"/>
</dbReference>
<dbReference type="InterPro" id="IPR050782">
    <property type="entry name" value="PP1_regulatory_subunit_3"/>
</dbReference>
<feature type="region of interest" description="Disordered" evidence="1">
    <location>
        <begin position="113"/>
        <end position="162"/>
    </location>
</feature>
<keyword evidence="4" id="KW-1185">Reference proteome</keyword>
<dbReference type="Gene3D" id="2.60.40.2440">
    <property type="entry name" value="Carbohydrate binding type-21 domain"/>
    <property type="match status" value="1"/>
</dbReference>
<dbReference type="PANTHER" id="PTHR12307:SF15">
    <property type="entry name" value="PROTEIN PHOSPHATASE 1 REGULATORY SUBUNIT 3C"/>
    <property type="match status" value="1"/>
</dbReference>
<dbReference type="GO" id="GO:0005979">
    <property type="term" value="P:regulation of glycogen biosynthetic process"/>
    <property type="evidence" value="ECO:0007669"/>
    <property type="project" value="TreeGrafter"/>
</dbReference>
<dbReference type="EMBL" id="JAFDVH010000006">
    <property type="protein sequence ID" value="KAG7476354.1"/>
    <property type="molecule type" value="Genomic_DNA"/>
</dbReference>
<dbReference type="InterPro" id="IPR038175">
    <property type="entry name" value="CBM21_dom_sf"/>
</dbReference>
<proteinExistence type="predicted"/>
<evidence type="ECO:0000259" key="2">
    <source>
        <dbReference type="PROSITE" id="PS51159"/>
    </source>
</evidence>
<dbReference type="PROSITE" id="PS51159">
    <property type="entry name" value="CBM21"/>
    <property type="match status" value="1"/>
</dbReference>
<feature type="domain" description="CBM21" evidence="2">
    <location>
        <begin position="158"/>
        <end position="266"/>
    </location>
</feature>
<protein>
    <recommendedName>
        <fullName evidence="2">CBM21 domain-containing protein</fullName>
    </recommendedName>
</protein>
<dbReference type="Pfam" id="PF03370">
    <property type="entry name" value="CBM_21"/>
    <property type="match status" value="1"/>
</dbReference>
<feature type="compositionally biased region" description="Gly residues" evidence="1">
    <location>
        <begin position="131"/>
        <end position="140"/>
    </location>
</feature>